<sequence>MKSWLSITCARIFPSTHDTEVTLDRDMLVVVVMVGMGLDRRDKSILFPSLITMFCYELGVIKQPTDEEKKLGKMIYPLKKGRLGDSRKKMKIDVDDCEFCKFTQTVFASGVSISARPLSYGSTTMRYLSS</sequence>
<gene>
    <name evidence="1" type="ORF">KY290_027500</name>
</gene>
<evidence type="ECO:0000313" key="2">
    <source>
        <dbReference type="Proteomes" id="UP000826656"/>
    </source>
</evidence>
<organism evidence="1 2">
    <name type="scientific">Solanum tuberosum</name>
    <name type="common">Potato</name>
    <dbReference type="NCBI Taxonomy" id="4113"/>
    <lineage>
        <taxon>Eukaryota</taxon>
        <taxon>Viridiplantae</taxon>
        <taxon>Streptophyta</taxon>
        <taxon>Embryophyta</taxon>
        <taxon>Tracheophyta</taxon>
        <taxon>Spermatophyta</taxon>
        <taxon>Magnoliopsida</taxon>
        <taxon>eudicotyledons</taxon>
        <taxon>Gunneridae</taxon>
        <taxon>Pentapetalae</taxon>
        <taxon>asterids</taxon>
        <taxon>lamiids</taxon>
        <taxon>Solanales</taxon>
        <taxon>Solanaceae</taxon>
        <taxon>Solanoideae</taxon>
        <taxon>Solaneae</taxon>
        <taxon>Solanum</taxon>
    </lineage>
</organism>
<evidence type="ECO:0000313" key="1">
    <source>
        <dbReference type="EMBL" id="KAH0748268.1"/>
    </source>
</evidence>
<comment type="caution">
    <text evidence="1">The sequence shown here is derived from an EMBL/GenBank/DDBJ whole genome shotgun (WGS) entry which is preliminary data.</text>
</comment>
<dbReference type="Proteomes" id="UP000826656">
    <property type="component" value="Unassembled WGS sequence"/>
</dbReference>
<protein>
    <submittedName>
        <fullName evidence="1">Uncharacterized protein</fullName>
    </submittedName>
</protein>
<accession>A0ABQ7UH13</accession>
<proteinExistence type="predicted"/>
<name>A0ABQ7UH13_SOLTU</name>
<reference evidence="1 2" key="1">
    <citation type="journal article" date="2021" name="bioRxiv">
        <title>Chromosome-scale and haplotype-resolved genome assembly of a tetraploid potato cultivar.</title>
        <authorList>
            <person name="Sun H."/>
            <person name="Jiao W.-B."/>
            <person name="Krause K."/>
            <person name="Campoy J.A."/>
            <person name="Goel M."/>
            <person name="Folz-Donahue K."/>
            <person name="Kukat C."/>
            <person name="Huettel B."/>
            <person name="Schneeberger K."/>
        </authorList>
    </citation>
    <scope>NUCLEOTIDE SEQUENCE [LARGE SCALE GENOMIC DNA]</scope>
    <source>
        <strain evidence="1">SolTubOtavaFocal</strain>
        <tissue evidence="1">Leaves</tissue>
    </source>
</reference>
<dbReference type="EMBL" id="JAIVGD010000019">
    <property type="protein sequence ID" value="KAH0748268.1"/>
    <property type="molecule type" value="Genomic_DNA"/>
</dbReference>
<keyword evidence="2" id="KW-1185">Reference proteome</keyword>